<gene>
    <name evidence="9" type="ORF">M0813_12758</name>
</gene>
<evidence type="ECO:0000313" key="10">
    <source>
        <dbReference type="Proteomes" id="UP001150062"/>
    </source>
</evidence>
<feature type="transmembrane region" description="Helical" evidence="7">
    <location>
        <begin position="529"/>
        <end position="549"/>
    </location>
</feature>
<evidence type="ECO:0000256" key="3">
    <source>
        <dbReference type="ARBA" id="ARBA00022692"/>
    </source>
</evidence>
<dbReference type="InterPro" id="IPR020846">
    <property type="entry name" value="MFS_dom"/>
</dbReference>
<dbReference type="InterPro" id="IPR036259">
    <property type="entry name" value="MFS_trans_sf"/>
</dbReference>
<comment type="caution">
    <text evidence="9">The sequence shown here is derived from an EMBL/GenBank/DDBJ whole genome shotgun (WGS) entry which is preliminary data.</text>
</comment>
<evidence type="ECO:0000256" key="5">
    <source>
        <dbReference type="ARBA" id="ARBA00023136"/>
    </source>
</evidence>
<dbReference type="Gene3D" id="1.20.1250.20">
    <property type="entry name" value="MFS general substrate transporter like domains"/>
    <property type="match status" value="1"/>
</dbReference>
<keyword evidence="10" id="KW-1185">Reference proteome</keyword>
<sequence length="559" mass="63405">MKLLNVKSPLFKMWFQVFLLSISIFIDGSAGTQILPYLPFMINSFDIVKSKADIGTYAGWVLGCFFIAQIFSSYLYGDLADKVGRKPIIIFGNFFRALTTLFFGFALNFPWLIIWRSLMGLLSGSIGINKAMMSEICDDQHLSRCMSFIASSWHAGGIIGSIIGGYTAEPNVKKGSLFDRYPYLLPNFIAFCVSMVGLLLVFFFLKETLTNKRSLCKGKKTKKNKNQNKKMKKKTNGNSFDESSEIEQLMDSKNDLDIQENFTTTKSSPENIEMTEFGSTNRNENENKNENEIKNENENKNENEKENENKNKNENENENKDKNENENEKIKNDDFNQETNFYNFLKQNKYVFTIIFLYGLIGIIFLFFDMIIPLLTILPPNEGGVNFTTRDIGAGNLVSSISFILFQVLVYPYITKKVTTLNIYRYCALLSALLIALFPLISKLYNYGRAAYFAFFLIIMSLRSCLASSSFTSIFILVNKSGPNWALSRINGIGQVVVAITRAIGPTLGGNILTWGLTNGKKYPLNYHFSFYINSLISISAFLLSLTVPKKLNKIFSKK</sequence>
<evidence type="ECO:0000256" key="4">
    <source>
        <dbReference type="ARBA" id="ARBA00022989"/>
    </source>
</evidence>
<feature type="transmembrane region" description="Helical" evidence="7">
    <location>
        <begin position="145"/>
        <end position="168"/>
    </location>
</feature>
<feature type="transmembrane region" description="Helical" evidence="7">
    <location>
        <begin position="490"/>
        <end position="509"/>
    </location>
</feature>
<feature type="transmembrane region" description="Helical" evidence="7">
    <location>
        <begin position="188"/>
        <end position="205"/>
    </location>
</feature>
<dbReference type="InterPro" id="IPR011701">
    <property type="entry name" value="MFS"/>
</dbReference>
<proteinExistence type="predicted"/>
<feature type="compositionally biased region" description="Basic and acidic residues" evidence="6">
    <location>
        <begin position="283"/>
        <end position="332"/>
    </location>
</feature>
<dbReference type="PROSITE" id="PS50850">
    <property type="entry name" value="MFS"/>
    <property type="match status" value="1"/>
</dbReference>
<keyword evidence="3 7" id="KW-0812">Transmembrane</keyword>
<evidence type="ECO:0000313" key="9">
    <source>
        <dbReference type="EMBL" id="KAJ6254200.1"/>
    </source>
</evidence>
<feature type="transmembrane region" description="Helical" evidence="7">
    <location>
        <begin position="113"/>
        <end position="133"/>
    </location>
</feature>
<dbReference type="EMBL" id="JAOAOG010000026">
    <property type="protein sequence ID" value="KAJ6254200.1"/>
    <property type="molecule type" value="Genomic_DNA"/>
</dbReference>
<feature type="transmembrane region" description="Helical" evidence="7">
    <location>
        <begin position="451"/>
        <end position="478"/>
    </location>
</feature>
<feature type="transmembrane region" description="Helical" evidence="7">
    <location>
        <begin position="350"/>
        <end position="372"/>
    </location>
</feature>
<dbReference type="PANTHER" id="PTHR23504">
    <property type="entry name" value="MAJOR FACILITATOR SUPERFAMILY DOMAIN-CONTAINING PROTEIN 10"/>
    <property type="match status" value="1"/>
</dbReference>
<feature type="transmembrane region" description="Helical" evidence="7">
    <location>
        <begin position="426"/>
        <end position="445"/>
    </location>
</feature>
<evidence type="ECO:0000256" key="2">
    <source>
        <dbReference type="ARBA" id="ARBA00022448"/>
    </source>
</evidence>
<keyword evidence="2" id="KW-0813">Transport</keyword>
<feature type="transmembrane region" description="Helical" evidence="7">
    <location>
        <begin position="88"/>
        <end position="107"/>
    </location>
</feature>
<evidence type="ECO:0000256" key="1">
    <source>
        <dbReference type="ARBA" id="ARBA00004141"/>
    </source>
</evidence>
<feature type="domain" description="Major facilitator superfamily (MFS) profile" evidence="8">
    <location>
        <begin position="16"/>
        <end position="553"/>
    </location>
</feature>
<reference evidence="9" key="1">
    <citation type="submission" date="2022-08" db="EMBL/GenBank/DDBJ databases">
        <title>Novel sulfate-reducing endosymbionts in the free-living metamonad Anaeramoeba.</title>
        <authorList>
            <person name="Jerlstrom-Hultqvist J."/>
            <person name="Cepicka I."/>
            <person name="Gallot-Lavallee L."/>
            <person name="Salas-Leiva D."/>
            <person name="Curtis B.A."/>
            <person name="Zahonova K."/>
            <person name="Pipaliya S."/>
            <person name="Dacks J."/>
            <person name="Roger A.J."/>
        </authorList>
    </citation>
    <scope>NUCLEOTIDE SEQUENCE</scope>
    <source>
        <strain evidence="9">Schooner1</strain>
    </source>
</reference>
<feature type="region of interest" description="Disordered" evidence="6">
    <location>
        <begin position="219"/>
        <end position="245"/>
    </location>
</feature>
<name>A0ABQ8ZBZ3_9EUKA</name>
<feature type="compositionally biased region" description="Basic residues" evidence="6">
    <location>
        <begin position="219"/>
        <end position="235"/>
    </location>
</feature>
<dbReference type="SUPFAM" id="SSF103473">
    <property type="entry name" value="MFS general substrate transporter"/>
    <property type="match status" value="1"/>
</dbReference>
<comment type="subcellular location">
    <subcellularLocation>
        <location evidence="1">Membrane</location>
        <topology evidence="1">Multi-pass membrane protein</topology>
    </subcellularLocation>
</comment>
<organism evidence="9 10">
    <name type="scientific">Anaeramoeba flamelloides</name>
    <dbReference type="NCBI Taxonomy" id="1746091"/>
    <lineage>
        <taxon>Eukaryota</taxon>
        <taxon>Metamonada</taxon>
        <taxon>Anaeramoebidae</taxon>
        <taxon>Anaeramoeba</taxon>
    </lineage>
</organism>
<feature type="transmembrane region" description="Helical" evidence="7">
    <location>
        <begin position="392"/>
        <end position="414"/>
    </location>
</feature>
<evidence type="ECO:0000256" key="7">
    <source>
        <dbReference type="SAM" id="Phobius"/>
    </source>
</evidence>
<dbReference type="Pfam" id="PF07690">
    <property type="entry name" value="MFS_1"/>
    <property type="match status" value="1"/>
</dbReference>
<keyword evidence="5 7" id="KW-0472">Membrane</keyword>
<evidence type="ECO:0000259" key="8">
    <source>
        <dbReference type="PROSITE" id="PS50850"/>
    </source>
</evidence>
<feature type="transmembrane region" description="Helical" evidence="7">
    <location>
        <begin position="54"/>
        <end position="76"/>
    </location>
</feature>
<dbReference type="Proteomes" id="UP001150062">
    <property type="component" value="Unassembled WGS sequence"/>
</dbReference>
<evidence type="ECO:0000256" key="6">
    <source>
        <dbReference type="SAM" id="MobiDB-lite"/>
    </source>
</evidence>
<protein>
    <submittedName>
        <fullName evidence="9">Protein zinc induced facilitator-like 1</fullName>
    </submittedName>
</protein>
<accession>A0ABQ8ZBZ3</accession>
<keyword evidence="4 7" id="KW-1133">Transmembrane helix</keyword>
<feature type="region of interest" description="Disordered" evidence="6">
    <location>
        <begin position="262"/>
        <end position="332"/>
    </location>
</feature>
<dbReference type="PANTHER" id="PTHR23504:SF15">
    <property type="entry name" value="MAJOR FACILITATOR SUPERFAMILY (MFS) PROFILE DOMAIN-CONTAINING PROTEIN"/>
    <property type="match status" value="1"/>
</dbReference>